<organism evidence="2 3">
    <name type="scientific">Albula glossodonta</name>
    <name type="common">roundjaw bonefish</name>
    <dbReference type="NCBI Taxonomy" id="121402"/>
    <lineage>
        <taxon>Eukaryota</taxon>
        <taxon>Metazoa</taxon>
        <taxon>Chordata</taxon>
        <taxon>Craniata</taxon>
        <taxon>Vertebrata</taxon>
        <taxon>Euteleostomi</taxon>
        <taxon>Actinopterygii</taxon>
        <taxon>Neopterygii</taxon>
        <taxon>Teleostei</taxon>
        <taxon>Albuliformes</taxon>
        <taxon>Albulidae</taxon>
        <taxon>Albula</taxon>
    </lineage>
</organism>
<feature type="compositionally biased region" description="Basic and acidic residues" evidence="1">
    <location>
        <begin position="236"/>
        <end position="259"/>
    </location>
</feature>
<dbReference type="GO" id="GO:0035869">
    <property type="term" value="C:ciliary transition zone"/>
    <property type="evidence" value="ECO:0007669"/>
    <property type="project" value="TreeGrafter"/>
</dbReference>
<reference evidence="2" key="1">
    <citation type="thesis" date="2021" institute="BYU ScholarsArchive" country="Provo, UT, USA">
        <title>Applications of and Algorithms for Genome Assembly and Genomic Analyses with an Emphasis on Marine Teleosts.</title>
        <authorList>
            <person name="Pickett B.D."/>
        </authorList>
    </citation>
    <scope>NUCLEOTIDE SEQUENCE</scope>
    <source>
        <strain evidence="2">HI-2016</strain>
    </source>
</reference>
<dbReference type="PANTHER" id="PTHR31022:SF4">
    <property type="entry name" value="CENTRIOLE, CILIA AND SPINDLE-ASSOCIATED PROTEIN"/>
    <property type="match status" value="1"/>
</dbReference>
<comment type="caution">
    <text evidence="2">The sequence shown here is derived from an EMBL/GenBank/DDBJ whole genome shotgun (WGS) entry which is preliminary data.</text>
</comment>
<dbReference type="PANTHER" id="PTHR31022">
    <property type="entry name" value="CENTRIOLE, CILIA AND SPINDLE-ASSOCIATED PROTEIN"/>
    <property type="match status" value="1"/>
</dbReference>
<dbReference type="Proteomes" id="UP000824540">
    <property type="component" value="Unassembled WGS sequence"/>
</dbReference>
<feature type="region of interest" description="Disordered" evidence="1">
    <location>
        <begin position="45"/>
        <end position="200"/>
    </location>
</feature>
<dbReference type="InterPro" id="IPR029774">
    <property type="entry name" value="CSAP"/>
</dbReference>
<feature type="compositionally biased region" description="Low complexity" evidence="1">
    <location>
        <begin position="47"/>
        <end position="64"/>
    </location>
</feature>
<proteinExistence type="predicted"/>
<dbReference type="GO" id="GO:0008017">
    <property type="term" value="F:microtubule binding"/>
    <property type="evidence" value="ECO:0007669"/>
    <property type="project" value="TreeGrafter"/>
</dbReference>
<evidence type="ECO:0008006" key="4">
    <source>
        <dbReference type="Google" id="ProtNLM"/>
    </source>
</evidence>
<dbReference type="AlphaFoldDB" id="A0A8T2N4Q6"/>
<name>A0A8T2N4Q6_9TELE</name>
<feature type="non-terminal residue" evidence="2">
    <location>
        <position position="1"/>
    </location>
</feature>
<sequence>MVTKKIRTEYMKKFKDPKWETYSKCYEDSLKYRLTRRLLEHAHKPWSWEGWDSGSESSGRSTPKSKSKIQPLKLKESTLHDSENEACEPQEQESMPKDSSEPPACPEIADPQRSAGTTHPLPLTDSVENGETTEEDEEPGKGVRHTVRLPATRSEPDCNTCLPPNTRPPRKPVRAKSQPPREPAQKQDQGGRHRPPFSLYGWAGSEIETALKKTHNVCSSAPAKEIHPSALRAKTRRDAEKRGRALERRRARSADLEKAHRTRLDPTDDPWMTEYMRLTILLCKAGCLQEGDLSVPVQVLLVAAQNDDDVLAGQHTGICQPV</sequence>
<dbReference type="Pfam" id="PF15748">
    <property type="entry name" value="CCSAP"/>
    <property type="match status" value="1"/>
</dbReference>
<dbReference type="GO" id="GO:0005819">
    <property type="term" value="C:spindle"/>
    <property type="evidence" value="ECO:0007669"/>
    <property type="project" value="TreeGrafter"/>
</dbReference>
<protein>
    <recommendedName>
        <fullName evidence="4">Centriole, cilia and spindle-associated protein</fullName>
    </recommendedName>
</protein>
<dbReference type="OrthoDB" id="6616361at2759"/>
<evidence type="ECO:0000313" key="2">
    <source>
        <dbReference type="EMBL" id="KAG9333501.1"/>
    </source>
</evidence>
<accession>A0A8T2N4Q6</accession>
<dbReference type="EMBL" id="JAFBMS010000195">
    <property type="protein sequence ID" value="KAG9333501.1"/>
    <property type="molecule type" value="Genomic_DNA"/>
</dbReference>
<gene>
    <name evidence="2" type="ORF">JZ751_011476</name>
</gene>
<evidence type="ECO:0000313" key="3">
    <source>
        <dbReference type="Proteomes" id="UP000824540"/>
    </source>
</evidence>
<dbReference type="GO" id="GO:0005814">
    <property type="term" value="C:centriole"/>
    <property type="evidence" value="ECO:0007669"/>
    <property type="project" value="TreeGrafter"/>
</dbReference>
<feature type="region of interest" description="Disordered" evidence="1">
    <location>
        <begin position="228"/>
        <end position="259"/>
    </location>
</feature>
<feature type="compositionally biased region" description="Basic and acidic residues" evidence="1">
    <location>
        <begin position="73"/>
        <end position="83"/>
    </location>
</feature>
<dbReference type="GO" id="GO:0036064">
    <property type="term" value="C:ciliary basal body"/>
    <property type="evidence" value="ECO:0007669"/>
    <property type="project" value="TreeGrafter"/>
</dbReference>
<evidence type="ECO:0000256" key="1">
    <source>
        <dbReference type="SAM" id="MobiDB-lite"/>
    </source>
</evidence>
<dbReference type="GO" id="GO:1901673">
    <property type="term" value="P:regulation of mitotic spindle assembly"/>
    <property type="evidence" value="ECO:0007669"/>
    <property type="project" value="TreeGrafter"/>
</dbReference>
<keyword evidence="3" id="KW-1185">Reference proteome</keyword>